<evidence type="ECO:0000256" key="1">
    <source>
        <dbReference type="SAM" id="MobiDB-lite"/>
    </source>
</evidence>
<reference evidence="2 3" key="1">
    <citation type="journal article" date="2020" name="Cell">
        <title>Large-Scale Comparative Analyses of Tick Genomes Elucidate Their Genetic Diversity and Vector Capacities.</title>
        <authorList>
            <consortium name="Tick Genome and Microbiome Consortium (TIGMIC)"/>
            <person name="Jia N."/>
            <person name="Wang J."/>
            <person name="Shi W."/>
            <person name="Du L."/>
            <person name="Sun Y."/>
            <person name="Zhan W."/>
            <person name="Jiang J.F."/>
            <person name="Wang Q."/>
            <person name="Zhang B."/>
            <person name="Ji P."/>
            <person name="Bell-Sakyi L."/>
            <person name="Cui X.M."/>
            <person name="Yuan T.T."/>
            <person name="Jiang B.G."/>
            <person name="Yang W.F."/>
            <person name="Lam T.T."/>
            <person name="Chang Q.C."/>
            <person name="Ding S.J."/>
            <person name="Wang X.J."/>
            <person name="Zhu J.G."/>
            <person name="Ruan X.D."/>
            <person name="Zhao L."/>
            <person name="Wei J.T."/>
            <person name="Ye R.Z."/>
            <person name="Que T.C."/>
            <person name="Du C.H."/>
            <person name="Zhou Y.H."/>
            <person name="Cheng J.X."/>
            <person name="Dai P.F."/>
            <person name="Guo W.B."/>
            <person name="Han X.H."/>
            <person name="Huang E.J."/>
            <person name="Li L.F."/>
            <person name="Wei W."/>
            <person name="Gao Y.C."/>
            <person name="Liu J.Z."/>
            <person name="Shao H.Z."/>
            <person name="Wang X."/>
            <person name="Wang C.C."/>
            <person name="Yang T.C."/>
            <person name="Huo Q.B."/>
            <person name="Li W."/>
            <person name="Chen H.Y."/>
            <person name="Chen S.E."/>
            <person name="Zhou L.G."/>
            <person name="Ni X.B."/>
            <person name="Tian J.H."/>
            <person name="Sheng Y."/>
            <person name="Liu T."/>
            <person name="Pan Y.S."/>
            <person name="Xia L.Y."/>
            <person name="Li J."/>
            <person name="Zhao F."/>
            <person name="Cao W.C."/>
        </authorList>
    </citation>
    <scope>NUCLEOTIDE SEQUENCE [LARGE SCALE GENOMIC DNA]</scope>
    <source>
        <strain evidence="2">HaeL-2018</strain>
    </source>
</reference>
<accession>A0A9J6GGA3</accession>
<dbReference type="EMBL" id="JABSTR010000006">
    <property type="protein sequence ID" value="KAH9373809.1"/>
    <property type="molecule type" value="Genomic_DNA"/>
</dbReference>
<sequence>MAGDHVANENKDLKNLDLPPLGWKRNLALLMIKGADELLSTLFFLAATETGPLAKCPKLLSMLEVRVHFAVWFGGPLSRMLFFSIHPALRTFFGVRFSRAAHERGPGHRSQGGHTPTPVPSEHQAEGAPVYQKFLIKFVLVPSGCRVDSRRLSFQRAFPRVGRLQGADWN</sequence>
<organism evidence="2 3">
    <name type="scientific">Haemaphysalis longicornis</name>
    <name type="common">Bush tick</name>
    <dbReference type="NCBI Taxonomy" id="44386"/>
    <lineage>
        <taxon>Eukaryota</taxon>
        <taxon>Metazoa</taxon>
        <taxon>Ecdysozoa</taxon>
        <taxon>Arthropoda</taxon>
        <taxon>Chelicerata</taxon>
        <taxon>Arachnida</taxon>
        <taxon>Acari</taxon>
        <taxon>Parasitiformes</taxon>
        <taxon>Ixodida</taxon>
        <taxon>Ixodoidea</taxon>
        <taxon>Ixodidae</taxon>
        <taxon>Haemaphysalinae</taxon>
        <taxon>Haemaphysalis</taxon>
    </lineage>
</organism>
<dbReference type="AlphaFoldDB" id="A0A9J6GGA3"/>
<proteinExistence type="predicted"/>
<dbReference type="Proteomes" id="UP000821853">
    <property type="component" value="Chromosome 4"/>
</dbReference>
<protein>
    <submittedName>
        <fullName evidence="2">Uncharacterized protein</fullName>
    </submittedName>
</protein>
<name>A0A9J6GGA3_HAELO</name>
<evidence type="ECO:0000313" key="3">
    <source>
        <dbReference type="Proteomes" id="UP000821853"/>
    </source>
</evidence>
<feature type="region of interest" description="Disordered" evidence="1">
    <location>
        <begin position="103"/>
        <end position="124"/>
    </location>
</feature>
<dbReference type="VEuPathDB" id="VectorBase:HLOH_047800"/>
<evidence type="ECO:0000313" key="2">
    <source>
        <dbReference type="EMBL" id="KAH9373809.1"/>
    </source>
</evidence>
<keyword evidence="3" id="KW-1185">Reference proteome</keyword>
<comment type="caution">
    <text evidence="2">The sequence shown here is derived from an EMBL/GenBank/DDBJ whole genome shotgun (WGS) entry which is preliminary data.</text>
</comment>
<gene>
    <name evidence="2" type="ORF">HPB48_007469</name>
</gene>
<dbReference type="OrthoDB" id="10266771at2759"/>